<protein>
    <recommendedName>
        <fullName evidence="7">Golgi phosphoprotein 3 (GPP34)</fullName>
    </recommendedName>
</protein>
<evidence type="ECO:0000256" key="4">
    <source>
        <dbReference type="ARBA" id="ARBA00023136"/>
    </source>
</evidence>
<dbReference type="Gene3D" id="1.10.3630.10">
    <property type="entry name" value="yeast vps74-n-term truncation variant domain like"/>
    <property type="match status" value="1"/>
</dbReference>
<dbReference type="KEGG" id="cgv:CGLAU_11190"/>
<evidence type="ECO:0000256" key="2">
    <source>
        <dbReference type="ARBA" id="ARBA00023034"/>
    </source>
</evidence>
<dbReference type="GO" id="GO:0012505">
    <property type="term" value="C:endomembrane system"/>
    <property type="evidence" value="ECO:0007669"/>
    <property type="project" value="UniProtKB-ARBA"/>
</dbReference>
<dbReference type="AlphaFoldDB" id="A0A1Q2HZG0"/>
<name>A0A1Q2HZG0_9CORY</name>
<keyword evidence="2" id="KW-0333">Golgi apparatus</keyword>
<dbReference type="OrthoDB" id="4962633at2"/>
<proteinExistence type="predicted"/>
<dbReference type="EMBL" id="CP019688">
    <property type="protein sequence ID" value="AQQ16170.1"/>
    <property type="molecule type" value="Genomic_DNA"/>
</dbReference>
<evidence type="ECO:0008006" key="7">
    <source>
        <dbReference type="Google" id="ProtNLM"/>
    </source>
</evidence>
<evidence type="ECO:0000256" key="1">
    <source>
        <dbReference type="ARBA" id="ARBA00004255"/>
    </source>
</evidence>
<reference evidence="5 6" key="1">
    <citation type="submission" date="2016-12" db="EMBL/GenBank/DDBJ databases">
        <authorList>
            <person name="Song W.-J."/>
            <person name="Kurnit D.M."/>
        </authorList>
    </citation>
    <scope>NUCLEOTIDE SEQUENCE [LARGE SCALE GENOMIC DNA]</scope>
    <source>
        <strain evidence="5 6">DSM 30827</strain>
    </source>
</reference>
<dbReference type="InterPro" id="IPR038261">
    <property type="entry name" value="GPP34-like_sf"/>
</dbReference>
<keyword evidence="3" id="KW-0446">Lipid-binding</keyword>
<dbReference type="Pfam" id="PF05719">
    <property type="entry name" value="GPP34"/>
    <property type="match status" value="1"/>
</dbReference>
<keyword evidence="4" id="KW-0472">Membrane</keyword>
<accession>A0A1Q2HZG0</accession>
<evidence type="ECO:0000313" key="5">
    <source>
        <dbReference type="EMBL" id="AQQ16170.1"/>
    </source>
</evidence>
<dbReference type="InterPro" id="IPR008628">
    <property type="entry name" value="GPP34-like"/>
</dbReference>
<dbReference type="GO" id="GO:0005737">
    <property type="term" value="C:cytoplasm"/>
    <property type="evidence" value="ECO:0007669"/>
    <property type="project" value="UniProtKB-ARBA"/>
</dbReference>
<dbReference type="Proteomes" id="UP000217209">
    <property type="component" value="Chromosome"/>
</dbReference>
<evidence type="ECO:0000256" key="3">
    <source>
        <dbReference type="ARBA" id="ARBA00023121"/>
    </source>
</evidence>
<evidence type="ECO:0000313" key="6">
    <source>
        <dbReference type="Proteomes" id="UP000217209"/>
    </source>
</evidence>
<comment type="subcellular location">
    <subcellularLocation>
        <location evidence="1">Golgi apparatus membrane</location>
        <topology evidence="1">Peripheral membrane protein</topology>
        <orientation evidence="1">Cytoplasmic side</orientation>
    </subcellularLocation>
</comment>
<dbReference type="RefSeq" id="WP_095660760.1">
    <property type="nucleotide sequence ID" value="NZ_BAAAKB010000001.1"/>
</dbReference>
<keyword evidence="6" id="KW-1185">Reference proteome</keyword>
<sequence length="232" mass="25854">MLIAEQVFLLLTNDKGGGEAWVSHRNLALNGALLCDLAAHNYIALERKRLSLRVSATVPSKSVQDPLLRHGVAELERKGERRLTSLLESGKFAQPSVVAQRFVANGVLAEEQKGFLFVNWNKYPTLDPSVEANLRARLQQTLHGQGQESWDEAVVLTLLDAIEAIGPVLKQETKGTKRRDRRETLGEIAYSLISPELERTGTLLSDTVQAVRESIVAIIEEERRQAQARARR</sequence>
<organism evidence="5 6">
    <name type="scientific">Corynebacterium glaucum</name>
    <dbReference type="NCBI Taxonomy" id="187491"/>
    <lineage>
        <taxon>Bacteria</taxon>
        <taxon>Bacillati</taxon>
        <taxon>Actinomycetota</taxon>
        <taxon>Actinomycetes</taxon>
        <taxon>Mycobacteriales</taxon>
        <taxon>Corynebacteriaceae</taxon>
        <taxon>Corynebacterium</taxon>
    </lineage>
</organism>
<dbReference type="GO" id="GO:0070273">
    <property type="term" value="F:phosphatidylinositol-4-phosphate binding"/>
    <property type="evidence" value="ECO:0007669"/>
    <property type="project" value="InterPro"/>
</dbReference>
<gene>
    <name evidence="5" type="ORF">CGLAU_11190</name>
</gene>